<feature type="compositionally biased region" description="Polar residues" evidence="1">
    <location>
        <begin position="83"/>
        <end position="92"/>
    </location>
</feature>
<protein>
    <submittedName>
        <fullName evidence="2">Uncharacterized protein</fullName>
    </submittedName>
</protein>
<dbReference type="AlphaFoldDB" id="A0A2H3CLV5"/>
<organism evidence="2 3">
    <name type="scientific">Armillaria gallica</name>
    <name type="common">Bulbous honey fungus</name>
    <name type="synonym">Armillaria bulbosa</name>
    <dbReference type="NCBI Taxonomy" id="47427"/>
    <lineage>
        <taxon>Eukaryota</taxon>
        <taxon>Fungi</taxon>
        <taxon>Dikarya</taxon>
        <taxon>Basidiomycota</taxon>
        <taxon>Agaricomycotina</taxon>
        <taxon>Agaricomycetes</taxon>
        <taxon>Agaricomycetidae</taxon>
        <taxon>Agaricales</taxon>
        <taxon>Marasmiineae</taxon>
        <taxon>Physalacriaceae</taxon>
        <taxon>Armillaria</taxon>
    </lineage>
</organism>
<proteinExistence type="predicted"/>
<evidence type="ECO:0000313" key="3">
    <source>
        <dbReference type="Proteomes" id="UP000217790"/>
    </source>
</evidence>
<feature type="compositionally biased region" description="Acidic residues" evidence="1">
    <location>
        <begin position="136"/>
        <end position="154"/>
    </location>
</feature>
<dbReference type="OrthoDB" id="3102762at2759"/>
<reference evidence="3" key="1">
    <citation type="journal article" date="2017" name="Nat. Ecol. Evol.">
        <title>Genome expansion and lineage-specific genetic innovations in the forest pathogenic fungi Armillaria.</title>
        <authorList>
            <person name="Sipos G."/>
            <person name="Prasanna A.N."/>
            <person name="Walter M.C."/>
            <person name="O'Connor E."/>
            <person name="Balint B."/>
            <person name="Krizsan K."/>
            <person name="Kiss B."/>
            <person name="Hess J."/>
            <person name="Varga T."/>
            <person name="Slot J."/>
            <person name="Riley R."/>
            <person name="Boka B."/>
            <person name="Rigling D."/>
            <person name="Barry K."/>
            <person name="Lee J."/>
            <person name="Mihaltcheva S."/>
            <person name="LaButti K."/>
            <person name="Lipzen A."/>
            <person name="Waldron R."/>
            <person name="Moloney N.M."/>
            <person name="Sperisen C."/>
            <person name="Kredics L."/>
            <person name="Vagvoelgyi C."/>
            <person name="Patrignani A."/>
            <person name="Fitzpatrick D."/>
            <person name="Nagy I."/>
            <person name="Doyle S."/>
            <person name="Anderson J.B."/>
            <person name="Grigoriev I.V."/>
            <person name="Gueldener U."/>
            <person name="Muensterkoetter M."/>
            <person name="Nagy L.G."/>
        </authorList>
    </citation>
    <scope>NUCLEOTIDE SEQUENCE [LARGE SCALE GENOMIC DNA]</scope>
    <source>
        <strain evidence="3">Ar21-2</strain>
    </source>
</reference>
<gene>
    <name evidence="2" type="ORF">ARMGADRAFT_1037410</name>
</gene>
<feature type="region of interest" description="Disordered" evidence="1">
    <location>
        <begin position="76"/>
        <end position="279"/>
    </location>
</feature>
<accession>A0A2H3CLV5</accession>
<dbReference type="InParanoid" id="A0A2H3CLV5"/>
<keyword evidence="3" id="KW-1185">Reference proteome</keyword>
<dbReference type="Proteomes" id="UP000217790">
    <property type="component" value="Unassembled WGS sequence"/>
</dbReference>
<dbReference type="STRING" id="47427.A0A2H3CLV5"/>
<sequence length="279" mass="30669">MSMLERMIGFGPGQLGKVTWIAHCMYEDADSKVCGVNMKIHSKLNLWMAVPDNDLNLEEYFKAAIKWAARGFDGDQSMIPSEGQKTTAAHSQSDMDKRGHHSSKTSGSTSQKNKQAATVRVNKASTAKWSKVTDDHNEDEEDKNNEEGNDDDNKDESAKVQAALANAATVKKQKKMVAREAGEVAAREAEETVAREAEEMVEQEESKMEDNGSECRGQGGQGKKCPAKEVAPPPPPKQRGRALKDTTDNGEPEPWCSAWLGKGENHKNYKLANGKYKGK</sequence>
<feature type="compositionally biased region" description="Basic and acidic residues" evidence="1">
    <location>
        <begin position="177"/>
        <end position="210"/>
    </location>
</feature>
<evidence type="ECO:0000313" key="2">
    <source>
        <dbReference type="EMBL" id="PBK84051.1"/>
    </source>
</evidence>
<name>A0A2H3CLV5_ARMGA</name>
<evidence type="ECO:0000256" key="1">
    <source>
        <dbReference type="SAM" id="MobiDB-lite"/>
    </source>
</evidence>
<dbReference type="EMBL" id="KZ293701">
    <property type="protein sequence ID" value="PBK84051.1"/>
    <property type="molecule type" value="Genomic_DNA"/>
</dbReference>
<dbReference type="OMA" id="ASTAKWS"/>